<feature type="domain" description="Peptidase S26" evidence="8">
    <location>
        <begin position="42"/>
        <end position="200"/>
    </location>
</feature>
<comment type="similarity">
    <text evidence="3 6">Belongs to the peptidase S26 family.</text>
</comment>
<dbReference type="Pfam" id="PF10502">
    <property type="entry name" value="Peptidase_S26"/>
    <property type="match status" value="1"/>
</dbReference>
<evidence type="ECO:0000256" key="6">
    <source>
        <dbReference type="RuleBase" id="RU362042"/>
    </source>
</evidence>
<feature type="region of interest" description="Disordered" evidence="7">
    <location>
        <begin position="1"/>
        <end position="35"/>
    </location>
</feature>
<dbReference type="Gene3D" id="2.10.109.10">
    <property type="entry name" value="Umud Fragment, subunit A"/>
    <property type="match status" value="1"/>
</dbReference>
<organism evidence="9 10">
    <name type="scientific">Anaerococcus martiniensis</name>
    <dbReference type="NCBI Taxonomy" id="3115615"/>
    <lineage>
        <taxon>Bacteria</taxon>
        <taxon>Bacillati</taxon>
        <taxon>Bacillota</taxon>
        <taxon>Tissierellia</taxon>
        <taxon>Tissierellales</taxon>
        <taxon>Peptoniphilaceae</taxon>
        <taxon>Anaerococcus</taxon>
    </lineage>
</organism>
<evidence type="ECO:0000313" key="9">
    <source>
        <dbReference type="EMBL" id="MFO3664946.1"/>
    </source>
</evidence>
<name>A0ABW9M6E1_9FIRM</name>
<keyword evidence="5 6" id="KW-0378">Hydrolase</keyword>
<evidence type="ECO:0000259" key="8">
    <source>
        <dbReference type="Pfam" id="PF10502"/>
    </source>
</evidence>
<comment type="catalytic activity">
    <reaction evidence="1 6">
        <text>Cleavage of hydrophobic, N-terminal signal or leader sequences from secreted and periplasmic proteins.</text>
        <dbReference type="EC" id="3.4.21.89"/>
    </reaction>
</comment>
<reference evidence="9 10" key="1">
    <citation type="journal article" date="2025" name="Anaerobe">
        <title>Description of Anaerococcus kampingiae sp. nov., Anaerococcus groningensis sp. nov., Anaerococcus martiniensis sp. nov., and Anaerococcus cruorum sp. nov., isolated from human clinical specimens.</title>
        <authorList>
            <person name="Boiten K.E."/>
            <person name="Meijer J."/>
            <person name="van Wezel E.M."/>
            <person name="Veloo A.C.M."/>
        </authorList>
    </citation>
    <scope>NUCLEOTIDE SEQUENCE [LARGE SCALE GENOMIC DNA]</scope>
    <source>
        <strain evidence="9 10">ENR0831</strain>
    </source>
</reference>
<keyword evidence="6" id="KW-0812">Transmembrane</keyword>
<dbReference type="Proteomes" id="UP001637996">
    <property type="component" value="Unassembled WGS sequence"/>
</dbReference>
<dbReference type="SUPFAM" id="SSF51306">
    <property type="entry name" value="LexA/Signal peptidase"/>
    <property type="match status" value="1"/>
</dbReference>
<dbReference type="InterPro" id="IPR019533">
    <property type="entry name" value="Peptidase_S26"/>
</dbReference>
<evidence type="ECO:0000256" key="2">
    <source>
        <dbReference type="ARBA" id="ARBA00004401"/>
    </source>
</evidence>
<feature type="transmembrane region" description="Helical" evidence="6">
    <location>
        <begin position="44"/>
        <end position="63"/>
    </location>
</feature>
<gene>
    <name evidence="9" type="primary">lepB</name>
    <name evidence="9" type="ORF">ACCQ41_01570</name>
</gene>
<evidence type="ECO:0000256" key="3">
    <source>
        <dbReference type="ARBA" id="ARBA00009370"/>
    </source>
</evidence>
<dbReference type="EMBL" id="JBGMEI010000002">
    <property type="protein sequence ID" value="MFO3664946.1"/>
    <property type="molecule type" value="Genomic_DNA"/>
</dbReference>
<keyword evidence="6" id="KW-1133">Transmembrane helix</keyword>
<dbReference type="NCBIfam" id="TIGR02227">
    <property type="entry name" value="sigpep_I_bact"/>
    <property type="match status" value="1"/>
</dbReference>
<proteinExistence type="inferred from homology"/>
<dbReference type="InterPro" id="IPR036286">
    <property type="entry name" value="LexA/Signal_pep-like_sf"/>
</dbReference>
<comment type="caution">
    <text evidence="9">The sequence shown here is derived from an EMBL/GenBank/DDBJ whole genome shotgun (WGS) entry which is preliminary data.</text>
</comment>
<accession>A0ABW9M6E1</accession>
<dbReference type="InterPro" id="IPR019757">
    <property type="entry name" value="Pept_S26A_signal_pept_1_Lys-AS"/>
</dbReference>
<evidence type="ECO:0000256" key="5">
    <source>
        <dbReference type="ARBA" id="ARBA00022801"/>
    </source>
</evidence>
<dbReference type="CDD" id="cd06530">
    <property type="entry name" value="S26_SPase_I"/>
    <property type="match status" value="1"/>
</dbReference>
<evidence type="ECO:0000313" key="10">
    <source>
        <dbReference type="Proteomes" id="UP001637996"/>
    </source>
</evidence>
<dbReference type="PANTHER" id="PTHR43390:SF1">
    <property type="entry name" value="CHLOROPLAST PROCESSING PEPTIDASE"/>
    <property type="match status" value="1"/>
</dbReference>
<dbReference type="PROSITE" id="PS00760">
    <property type="entry name" value="SPASE_I_2"/>
    <property type="match status" value="1"/>
</dbReference>
<keyword evidence="10" id="KW-1185">Reference proteome</keyword>
<dbReference type="PRINTS" id="PR00727">
    <property type="entry name" value="LEADERPTASE"/>
</dbReference>
<dbReference type="PANTHER" id="PTHR43390">
    <property type="entry name" value="SIGNAL PEPTIDASE I"/>
    <property type="match status" value="1"/>
</dbReference>
<evidence type="ECO:0000256" key="7">
    <source>
        <dbReference type="SAM" id="MobiDB-lite"/>
    </source>
</evidence>
<feature type="compositionally biased region" description="Basic and acidic residues" evidence="7">
    <location>
        <begin position="1"/>
        <end position="12"/>
    </location>
</feature>
<protein>
    <recommendedName>
        <fullName evidence="4 6">Signal peptidase I</fullName>
        <ecNumber evidence="4 6">3.4.21.89</ecNumber>
    </recommendedName>
</protein>
<sequence length="217" mass="24766">MTNENEKVKVVVEPETNNGPTIVKNESINDKKDPKKDDEGILDWIKSIVVALLIAALIKWLFIDATRVAGNSMLNTLHDGDMLFMNKIGKHFHDYDRGDIVILNAPDFPGRLYVKRVVGLPGDTVTLKDEKVYINDEELKEPYTSVDYTLQTSDTYEWYLLDGQYFVMGDNRAEGASNDSRNYGPVQKEEIVGHAFYRFYPFNDMGNIDNNPYGENK</sequence>
<dbReference type="GO" id="GO:0009003">
    <property type="term" value="F:signal peptidase activity"/>
    <property type="evidence" value="ECO:0007669"/>
    <property type="project" value="UniProtKB-EC"/>
</dbReference>
<comment type="subcellular location">
    <subcellularLocation>
        <location evidence="2">Cell membrane</location>
        <topology evidence="2">Single-pass type II membrane protein</topology>
    </subcellularLocation>
    <subcellularLocation>
        <location evidence="6">Membrane</location>
        <topology evidence="6">Single-pass type II membrane protein</topology>
    </subcellularLocation>
</comment>
<evidence type="ECO:0000256" key="4">
    <source>
        <dbReference type="ARBA" id="ARBA00013208"/>
    </source>
</evidence>
<keyword evidence="6" id="KW-0645">Protease</keyword>
<dbReference type="RefSeq" id="WP_394023060.1">
    <property type="nucleotide sequence ID" value="NZ_JBGMEI010000002.1"/>
</dbReference>
<keyword evidence="6" id="KW-0472">Membrane</keyword>
<evidence type="ECO:0000256" key="1">
    <source>
        <dbReference type="ARBA" id="ARBA00000677"/>
    </source>
</evidence>
<dbReference type="EC" id="3.4.21.89" evidence="4 6"/>
<dbReference type="InterPro" id="IPR000223">
    <property type="entry name" value="Pept_S26A_signal_pept_1"/>
</dbReference>